<dbReference type="OrthoDB" id="10249433at2759"/>
<dbReference type="STRING" id="1344416.A0A139A8M7"/>
<dbReference type="PRINTS" id="PR00793">
    <property type="entry name" value="PROAMNOPTASE"/>
</dbReference>
<evidence type="ECO:0000256" key="6">
    <source>
        <dbReference type="ARBA" id="ARBA00022670"/>
    </source>
</evidence>
<dbReference type="SUPFAM" id="SSF53474">
    <property type="entry name" value="alpha/beta-Hydrolases"/>
    <property type="match status" value="1"/>
</dbReference>
<dbReference type="InterPro" id="IPR005944">
    <property type="entry name" value="Pro_iminopeptidase"/>
</dbReference>
<comment type="catalytic activity">
    <reaction evidence="1 8 10">
        <text>Release of N-terminal proline from a peptide.</text>
        <dbReference type="EC" id="3.4.11.5"/>
    </reaction>
</comment>
<dbReference type="PANTHER" id="PTHR43722:SF1">
    <property type="entry name" value="PROLINE IMINOPEPTIDASE"/>
    <property type="match status" value="1"/>
</dbReference>
<comment type="similarity">
    <text evidence="3 8 10">Belongs to the peptidase S33 family.</text>
</comment>
<evidence type="ECO:0000256" key="3">
    <source>
        <dbReference type="ARBA" id="ARBA00010088"/>
    </source>
</evidence>
<evidence type="ECO:0000313" key="14">
    <source>
        <dbReference type="Proteomes" id="UP000070544"/>
    </source>
</evidence>
<organism evidence="13 14">
    <name type="scientific">Gonapodya prolifera (strain JEL478)</name>
    <name type="common">Monoblepharis prolifera</name>
    <dbReference type="NCBI Taxonomy" id="1344416"/>
    <lineage>
        <taxon>Eukaryota</taxon>
        <taxon>Fungi</taxon>
        <taxon>Fungi incertae sedis</taxon>
        <taxon>Chytridiomycota</taxon>
        <taxon>Chytridiomycota incertae sedis</taxon>
        <taxon>Monoblepharidomycetes</taxon>
        <taxon>Monoblepharidales</taxon>
        <taxon>Gonapodyaceae</taxon>
        <taxon>Gonapodya</taxon>
    </lineage>
</organism>
<evidence type="ECO:0000256" key="4">
    <source>
        <dbReference type="ARBA" id="ARBA00022438"/>
    </source>
</evidence>
<evidence type="ECO:0000256" key="8">
    <source>
        <dbReference type="PIRNR" id="PIRNR006431"/>
    </source>
</evidence>
<keyword evidence="6 8" id="KW-0645">Protease</keyword>
<gene>
    <name evidence="13" type="ORF">M427DRAFT_100817</name>
</gene>
<dbReference type="InterPro" id="IPR002410">
    <property type="entry name" value="Peptidase_S33"/>
</dbReference>
<evidence type="ECO:0000256" key="7">
    <source>
        <dbReference type="ARBA" id="ARBA00022801"/>
    </source>
</evidence>
<evidence type="ECO:0000256" key="1">
    <source>
        <dbReference type="ARBA" id="ARBA00001585"/>
    </source>
</evidence>
<keyword evidence="5 8" id="KW-0963">Cytoplasm</keyword>
<reference evidence="13 14" key="1">
    <citation type="journal article" date="2015" name="Genome Biol. Evol.">
        <title>Phylogenomic analyses indicate that early fungi evolved digesting cell walls of algal ancestors of land plants.</title>
        <authorList>
            <person name="Chang Y."/>
            <person name="Wang S."/>
            <person name="Sekimoto S."/>
            <person name="Aerts A.L."/>
            <person name="Choi C."/>
            <person name="Clum A."/>
            <person name="LaButti K.M."/>
            <person name="Lindquist E.A."/>
            <person name="Yee Ngan C."/>
            <person name="Ohm R.A."/>
            <person name="Salamov A.A."/>
            <person name="Grigoriev I.V."/>
            <person name="Spatafora J.W."/>
            <person name="Berbee M.L."/>
        </authorList>
    </citation>
    <scope>NUCLEOTIDE SEQUENCE [LARGE SCALE GENOMIC DNA]</scope>
    <source>
        <strain evidence="13 14">JEL478</strain>
    </source>
</reference>
<evidence type="ECO:0000256" key="2">
    <source>
        <dbReference type="ARBA" id="ARBA00004496"/>
    </source>
</evidence>
<feature type="domain" description="AB hydrolase-1" evidence="12">
    <location>
        <begin position="66"/>
        <end position="331"/>
    </location>
</feature>
<feature type="compositionally biased region" description="Low complexity" evidence="11">
    <location>
        <begin position="1"/>
        <end position="15"/>
    </location>
</feature>
<feature type="region of interest" description="Disordered" evidence="11">
    <location>
        <begin position="1"/>
        <end position="29"/>
    </location>
</feature>
<evidence type="ECO:0000313" key="13">
    <source>
        <dbReference type="EMBL" id="KXS13087.1"/>
    </source>
</evidence>
<protein>
    <recommendedName>
        <fullName evidence="8 10">Proline iminopeptidase</fullName>
        <shortName evidence="8">PIP</shortName>
        <ecNumber evidence="8 10">3.4.11.5</ecNumber>
    </recommendedName>
    <alternativeName>
        <fullName evidence="8">Prolyl aminopeptidase</fullName>
    </alternativeName>
</protein>
<keyword evidence="7 8" id="KW-0378">Hydrolase</keyword>
<comment type="subcellular location">
    <subcellularLocation>
        <location evidence="2 8">Cytoplasm</location>
    </subcellularLocation>
</comment>
<dbReference type="NCBIfam" id="TIGR01249">
    <property type="entry name" value="pro_imino_pep_1"/>
    <property type="match status" value="1"/>
</dbReference>
<dbReference type="PIRSF" id="PIRSF006431">
    <property type="entry name" value="Pept_S33"/>
    <property type="match status" value="1"/>
</dbReference>
<proteinExistence type="inferred from homology"/>
<evidence type="ECO:0000256" key="5">
    <source>
        <dbReference type="ARBA" id="ARBA00022490"/>
    </source>
</evidence>
<dbReference type="OMA" id="FMEAHYF"/>
<keyword evidence="4 8" id="KW-0031">Aminopeptidase</keyword>
<evidence type="ECO:0000256" key="11">
    <source>
        <dbReference type="SAM" id="MobiDB-lite"/>
    </source>
</evidence>
<evidence type="ECO:0000256" key="9">
    <source>
        <dbReference type="PIRSR" id="PIRSR006431-1"/>
    </source>
</evidence>
<dbReference type="GO" id="GO:0004177">
    <property type="term" value="F:aminopeptidase activity"/>
    <property type="evidence" value="ECO:0007669"/>
    <property type="project" value="UniProtKB-UniRule"/>
</dbReference>
<dbReference type="AlphaFoldDB" id="A0A139A8M7"/>
<dbReference type="Pfam" id="PF00561">
    <property type="entry name" value="Abhydrolase_1"/>
    <property type="match status" value="1"/>
</dbReference>
<evidence type="ECO:0000256" key="10">
    <source>
        <dbReference type="RuleBase" id="RU003421"/>
    </source>
</evidence>
<sequence length="353" mass="39254">MSASSAPAPAPSAAAPHPPHPQTGFSSDPNLRLLYPPIEPYKTHSLKVDGVHTLYVEECGNQHGVPVVFLHGGPGGGCGVDDRRFFNPSAYRVILFDQRGAGRSTPPAELKDNDTWKLVEDVERVRALVGVERWHVFGGSWGSTLALSYAITYPTRVVSLTLRGIFLLRPAELAWFYQNPSHGGGAAWIYPDAFEPYEYFIPEAERGDLVKAYYDRLVGDREEVKKEAARRWAAWECGTSRLAVDEGLVAKAENPAWAMAFARIEAHYFRHAGFFPTDSWILDNVDKIRHIPAVIVQGRYDVVCPAKSAWDLHRAWPEAEFCWLQDCGHSAKEPGIRDRLVRATDRFGGVGTA</sequence>
<feature type="active site" description="Proton donor" evidence="9">
    <location>
        <position position="329"/>
    </location>
</feature>
<dbReference type="InterPro" id="IPR029058">
    <property type="entry name" value="AB_hydrolase_fold"/>
</dbReference>
<dbReference type="InterPro" id="IPR000073">
    <property type="entry name" value="AB_hydrolase_1"/>
</dbReference>
<dbReference type="GO" id="GO:0006508">
    <property type="term" value="P:proteolysis"/>
    <property type="evidence" value="ECO:0007669"/>
    <property type="project" value="UniProtKB-KW"/>
</dbReference>
<feature type="active site" evidence="9">
    <location>
        <position position="301"/>
    </location>
</feature>
<dbReference type="EC" id="3.4.11.5" evidence="8 10"/>
<dbReference type="Proteomes" id="UP000070544">
    <property type="component" value="Unassembled WGS sequence"/>
</dbReference>
<dbReference type="PANTHER" id="PTHR43722">
    <property type="entry name" value="PROLINE IMINOPEPTIDASE"/>
    <property type="match status" value="1"/>
</dbReference>
<dbReference type="PRINTS" id="PR00111">
    <property type="entry name" value="ABHYDROLASE"/>
</dbReference>
<evidence type="ECO:0000259" key="12">
    <source>
        <dbReference type="Pfam" id="PF00561"/>
    </source>
</evidence>
<dbReference type="Gene3D" id="3.40.50.1820">
    <property type="entry name" value="alpha/beta hydrolase"/>
    <property type="match status" value="1"/>
</dbReference>
<dbReference type="GO" id="GO:0005737">
    <property type="term" value="C:cytoplasm"/>
    <property type="evidence" value="ECO:0007669"/>
    <property type="project" value="UniProtKB-SubCell"/>
</dbReference>
<name>A0A139A8M7_GONPJ</name>
<keyword evidence="14" id="KW-1185">Reference proteome</keyword>
<accession>A0A139A8M7</accession>
<dbReference type="EMBL" id="KQ965782">
    <property type="protein sequence ID" value="KXS13087.1"/>
    <property type="molecule type" value="Genomic_DNA"/>
</dbReference>
<feature type="active site" description="Nucleophile" evidence="9">
    <location>
        <position position="140"/>
    </location>
</feature>